<dbReference type="NCBIfam" id="NF001095">
    <property type="entry name" value="PRK00124.1"/>
    <property type="match status" value="1"/>
</dbReference>
<name>A0A1Y0XXC3_ACEPA</name>
<comment type="similarity">
    <text evidence="1 2">Belongs to the UPF0178 family.</text>
</comment>
<proteinExistence type="inferred from homology"/>
<organism evidence="3 4">
    <name type="scientific">Acetobacter pasteurianus subsp. pasteurianus</name>
    <dbReference type="NCBI Taxonomy" id="481145"/>
    <lineage>
        <taxon>Bacteria</taxon>
        <taxon>Pseudomonadati</taxon>
        <taxon>Pseudomonadota</taxon>
        <taxon>Alphaproteobacteria</taxon>
        <taxon>Acetobacterales</taxon>
        <taxon>Acetobacteraceae</taxon>
        <taxon>Acetobacter</taxon>
    </lineage>
</organism>
<dbReference type="CDD" id="cd18720">
    <property type="entry name" value="PIN_YqxD-like"/>
    <property type="match status" value="1"/>
</dbReference>
<evidence type="ECO:0000313" key="4">
    <source>
        <dbReference type="Proteomes" id="UP000196205"/>
    </source>
</evidence>
<dbReference type="Pfam" id="PF02639">
    <property type="entry name" value="DUF188"/>
    <property type="match status" value="1"/>
</dbReference>
<dbReference type="PANTHER" id="PTHR35146:SF1">
    <property type="entry name" value="UPF0178 PROTEIN YAII"/>
    <property type="match status" value="1"/>
</dbReference>
<gene>
    <name evidence="3" type="ORF">S1001342_01205</name>
</gene>
<dbReference type="InterPro" id="IPR003791">
    <property type="entry name" value="UPF0178"/>
</dbReference>
<dbReference type="Proteomes" id="UP000196205">
    <property type="component" value="Chromosome"/>
</dbReference>
<accession>A0A1Y0XXC3</accession>
<evidence type="ECO:0000256" key="1">
    <source>
        <dbReference type="ARBA" id="ARBA00008522"/>
    </source>
</evidence>
<evidence type="ECO:0000313" key="3">
    <source>
        <dbReference type="EMBL" id="ARW47538.1"/>
    </source>
</evidence>
<evidence type="ECO:0000256" key="2">
    <source>
        <dbReference type="HAMAP-Rule" id="MF_00489"/>
    </source>
</evidence>
<protein>
    <recommendedName>
        <fullName evidence="2">UPF0178 protein S1001342_01205</fullName>
    </recommendedName>
</protein>
<reference evidence="3 4" key="1">
    <citation type="submission" date="2017-05" db="EMBL/GenBank/DDBJ databases">
        <title>Genome sequence of Acetobacter pasteurianus subsp. pasteurianus strain SRCM101342.</title>
        <authorList>
            <person name="Cho S.H."/>
        </authorList>
    </citation>
    <scope>NUCLEOTIDE SEQUENCE [LARGE SCALE GENOMIC DNA]</scope>
    <source>
        <strain evidence="3 4">SRCM101342</strain>
    </source>
</reference>
<dbReference type="PANTHER" id="PTHR35146">
    <property type="entry name" value="UPF0178 PROTEIN YAII"/>
    <property type="match status" value="1"/>
</dbReference>
<dbReference type="AlphaFoldDB" id="A0A1Y0XXC3"/>
<sequence length="226" mass="24903">MHKHLVCFLTNDKGLCLKKGIILKEKCFVSASAQKQEQSLACCTYKKDTLILRRSFAITALLRHINCMTRIFVDSDACPVKNEVYRVASRYNMHVFIVSNRMIMVPESSLIERIVVDAGPDVADDWIAERVSDGDIVITADIPLAARCVEKGAYVLEPKGRILDGDAIGMALAVRNLMTDLRSAGVITPGGSAFGKADRSRFLSALDTLVIKARKPRLRPLTLPNG</sequence>
<dbReference type="HAMAP" id="MF_00489">
    <property type="entry name" value="UPF0178"/>
    <property type="match status" value="1"/>
</dbReference>
<dbReference type="EMBL" id="CP021509">
    <property type="protein sequence ID" value="ARW47538.1"/>
    <property type="molecule type" value="Genomic_DNA"/>
</dbReference>